<protein>
    <submittedName>
        <fullName evidence="3">Metallo-dependent phosphatase</fullName>
    </submittedName>
</protein>
<reference evidence="4" key="1">
    <citation type="submission" date="2017-12" db="EMBL/GenBank/DDBJ databases">
        <authorList>
            <consortium name="DOE Joint Genome Institute"/>
            <person name="Mondo S.J."/>
            <person name="Kjaerbolling I."/>
            <person name="Vesth T.C."/>
            <person name="Frisvad J.C."/>
            <person name="Nybo J.L."/>
            <person name="Theobald S."/>
            <person name="Kuo A."/>
            <person name="Bowyer P."/>
            <person name="Matsuda Y."/>
            <person name="Lyhne E.K."/>
            <person name="Kogle M.E."/>
            <person name="Clum A."/>
            <person name="Lipzen A."/>
            <person name="Salamov A."/>
            <person name="Ngan C.Y."/>
            <person name="Daum C."/>
            <person name="Chiniquy J."/>
            <person name="Barry K."/>
            <person name="LaButti K."/>
            <person name="Haridas S."/>
            <person name="Simmons B.A."/>
            <person name="Magnuson J.K."/>
            <person name="Mortensen U.H."/>
            <person name="Larsen T.O."/>
            <person name="Grigoriev I.V."/>
            <person name="Baker S.E."/>
            <person name="Andersen M.R."/>
            <person name="Nordberg H.P."/>
            <person name="Cantor M.N."/>
            <person name="Hua S.X."/>
        </authorList>
    </citation>
    <scope>NUCLEOTIDE SEQUENCE [LARGE SCALE GENOMIC DNA]</scope>
    <source>
        <strain evidence="4">IBT 19404</strain>
    </source>
</reference>
<keyword evidence="4" id="KW-1185">Reference proteome</keyword>
<dbReference type="GO" id="GO:0005737">
    <property type="term" value="C:cytoplasm"/>
    <property type="evidence" value="ECO:0007669"/>
    <property type="project" value="TreeGrafter"/>
</dbReference>
<organism evidence="3 4">
    <name type="scientific">Aspergillus taichungensis</name>
    <dbReference type="NCBI Taxonomy" id="482145"/>
    <lineage>
        <taxon>Eukaryota</taxon>
        <taxon>Fungi</taxon>
        <taxon>Dikarya</taxon>
        <taxon>Ascomycota</taxon>
        <taxon>Pezizomycotina</taxon>
        <taxon>Eurotiomycetes</taxon>
        <taxon>Eurotiomycetidae</taxon>
        <taxon>Eurotiales</taxon>
        <taxon>Aspergillaceae</taxon>
        <taxon>Aspergillus</taxon>
        <taxon>Aspergillus subgen. Circumdati</taxon>
    </lineage>
</organism>
<evidence type="ECO:0000256" key="1">
    <source>
        <dbReference type="SAM" id="Phobius"/>
    </source>
</evidence>
<name>A0A2J5HXV5_9EURO</name>
<dbReference type="PANTHER" id="PTHR32440">
    <property type="entry name" value="PHOSPHATASE DCR2-RELATED-RELATED"/>
    <property type="match status" value="1"/>
</dbReference>
<dbReference type="InterPro" id="IPR029052">
    <property type="entry name" value="Metallo-depent_PP-like"/>
</dbReference>
<dbReference type="Pfam" id="PF00149">
    <property type="entry name" value="Metallophos"/>
    <property type="match status" value="1"/>
</dbReference>
<proteinExistence type="predicted"/>
<gene>
    <name evidence="3" type="ORF">BDW42DRAFT_166978</name>
</gene>
<dbReference type="EMBL" id="KZ559528">
    <property type="protein sequence ID" value="PLN82277.1"/>
    <property type="molecule type" value="Genomic_DNA"/>
</dbReference>
<accession>A0A2J5HXV5</accession>
<feature type="domain" description="Calcineurin-like phosphoesterase" evidence="2">
    <location>
        <begin position="34"/>
        <end position="299"/>
    </location>
</feature>
<keyword evidence="1" id="KW-1133">Transmembrane helix</keyword>
<sequence length="422" mass="47175">MKICDRQCCVESMALSNVSNVTNALRFTPEGSFKISLFSDLHYGESTNTVGPPHDAHTADTMAQILSAENPQLAVLNGDLITGRAKSGPSNSTLYIDSLVAPLTDRHVRWASVYGNHESDRGLCPDELLERETTNYPHASLTRRMVDDPDAGITNYYLPVWSSEEDNSSSAIAPELILWFFDSRGGQACEEAERPGSRRPNWVDDSVVHWFTQTRKSLQEKYNRTVPSIAFFHIPTYAMRAFQDASFAGPAAPGLNHDVVKQQGYIPGMQEYRGQDYAFMEALLDTDGLIATFSGHDHGNDWCFRWDSQLPYMNLTGNGLHMCYGRRTGYGGYGGWTRGGRQIELLLQEEGPPRLDTWVRVQDGTVGERASIYSSSDPSANMSQGSDYLRTSGAVKRERWFVLRWVMVWVAAAGWYVGGYDM</sequence>
<dbReference type="Gene3D" id="3.60.21.10">
    <property type="match status" value="1"/>
</dbReference>
<dbReference type="SUPFAM" id="SSF56300">
    <property type="entry name" value="Metallo-dependent phosphatases"/>
    <property type="match status" value="1"/>
</dbReference>
<dbReference type="AlphaFoldDB" id="A0A2J5HXV5"/>
<dbReference type="Proteomes" id="UP000235023">
    <property type="component" value="Unassembled WGS sequence"/>
</dbReference>
<feature type="transmembrane region" description="Helical" evidence="1">
    <location>
        <begin position="400"/>
        <end position="418"/>
    </location>
</feature>
<evidence type="ECO:0000313" key="4">
    <source>
        <dbReference type="Proteomes" id="UP000235023"/>
    </source>
</evidence>
<evidence type="ECO:0000313" key="3">
    <source>
        <dbReference type="EMBL" id="PLN82277.1"/>
    </source>
</evidence>
<dbReference type="CDD" id="cd07383">
    <property type="entry name" value="MPP_Dcr2"/>
    <property type="match status" value="1"/>
</dbReference>
<evidence type="ECO:0000259" key="2">
    <source>
        <dbReference type="Pfam" id="PF00149"/>
    </source>
</evidence>
<keyword evidence="1" id="KW-0472">Membrane</keyword>
<dbReference type="PANTHER" id="PTHR32440:SF11">
    <property type="entry name" value="METALLOPHOSPHOESTERASE DOMAIN-CONTAINING PROTEIN"/>
    <property type="match status" value="1"/>
</dbReference>
<dbReference type="OrthoDB" id="783096at2759"/>
<dbReference type="GO" id="GO:0016788">
    <property type="term" value="F:hydrolase activity, acting on ester bonds"/>
    <property type="evidence" value="ECO:0007669"/>
    <property type="project" value="TreeGrafter"/>
</dbReference>
<dbReference type="InterPro" id="IPR004843">
    <property type="entry name" value="Calcineurin-like_PHP"/>
</dbReference>
<keyword evidence="1" id="KW-0812">Transmembrane</keyword>